<evidence type="ECO:0000313" key="2">
    <source>
        <dbReference type="Proteomes" id="UP001054945"/>
    </source>
</evidence>
<gene>
    <name evidence="1" type="ORF">CEXT_630111</name>
</gene>
<dbReference type="Proteomes" id="UP001054945">
    <property type="component" value="Unassembled WGS sequence"/>
</dbReference>
<reference evidence="1 2" key="1">
    <citation type="submission" date="2021-06" db="EMBL/GenBank/DDBJ databases">
        <title>Caerostris extrusa draft genome.</title>
        <authorList>
            <person name="Kono N."/>
            <person name="Arakawa K."/>
        </authorList>
    </citation>
    <scope>NUCLEOTIDE SEQUENCE [LARGE SCALE GENOMIC DNA]</scope>
</reference>
<protein>
    <recommendedName>
        <fullName evidence="3">Transposase</fullName>
    </recommendedName>
</protein>
<dbReference type="EMBL" id="BPLR01019136">
    <property type="protein sequence ID" value="GIZ04792.1"/>
    <property type="molecule type" value="Genomic_DNA"/>
</dbReference>
<dbReference type="InterPro" id="IPR036397">
    <property type="entry name" value="RNaseH_sf"/>
</dbReference>
<keyword evidence="2" id="KW-1185">Reference proteome</keyword>
<dbReference type="AlphaFoldDB" id="A0AAV4YF29"/>
<organism evidence="1 2">
    <name type="scientific">Caerostris extrusa</name>
    <name type="common">Bark spider</name>
    <name type="synonym">Caerostris bankana</name>
    <dbReference type="NCBI Taxonomy" id="172846"/>
    <lineage>
        <taxon>Eukaryota</taxon>
        <taxon>Metazoa</taxon>
        <taxon>Ecdysozoa</taxon>
        <taxon>Arthropoda</taxon>
        <taxon>Chelicerata</taxon>
        <taxon>Arachnida</taxon>
        <taxon>Araneae</taxon>
        <taxon>Araneomorphae</taxon>
        <taxon>Entelegynae</taxon>
        <taxon>Araneoidea</taxon>
        <taxon>Araneidae</taxon>
        <taxon>Caerostris</taxon>
    </lineage>
</organism>
<accession>A0AAV4YF29</accession>
<dbReference type="Gene3D" id="3.30.420.10">
    <property type="entry name" value="Ribonuclease H-like superfamily/Ribonuclease H"/>
    <property type="match status" value="1"/>
</dbReference>
<comment type="caution">
    <text evidence="1">The sequence shown here is derived from an EMBL/GenBank/DDBJ whole genome shotgun (WGS) entry which is preliminary data.</text>
</comment>
<evidence type="ECO:0008006" key="3">
    <source>
        <dbReference type="Google" id="ProtNLM"/>
    </source>
</evidence>
<name>A0AAV4YF29_CAEEX</name>
<evidence type="ECO:0000313" key="1">
    <source>
        <dbReference type="EMBL" id="GIZ04792.1"/>
    </source>
</evidence>
<dbReference type="GO" id="GO:0003676">
    <property type="term" value="F:nucleic acid binding"/>
    <property type="evidence" value="ECO:0007669"/>
    <property type="project" value="InterPro"/>
</dbReference>
<proteinExistence type="predicted"/>
<sequence length="118" mass="13795">MCVSLAERKPTHCNLNPSETITEKYYQEIDKMDQKLHHLWPSLANLKGPILQHDNARLHSQTHLKNLKVLAQMNTPSNMQADAEHNIRQWKERLSVAWPLKKFRGYLERSEVPVASDR</sequence>